<dbReference type="PANTHER" id="PTHR32158:SF18">
    <property type="entry name" value="RING-TYPE DOMAIN-CONTAINING PROTEIN-RELATED"/>
    <property type="match status" value="1"/>
</dbReference>
<evidence type="ECO:0000259" key="1">
    <source>
        <dbReference type="PROSITE" id="PS00022"/>
    </source>
</evidence>
<dbReference type="PROSITE" id="PS00022">
    <property type="entry name" value="EGF_1"/>
    <property type="match status" value="1"/>
</dbReference>
<sequence length="809" mass="93164">MNKLLQYILSNILFFIIISYEKEIIIKNNDNWNNLKDIINNNQDYKELILIFVDDYYNVSFENVYSSLELMISGDVSFIGNENGTVFDFLDNIIGYNIMFLRNKGYTIKFENITFINSFDKNSSLYSIPLFAIHASTDNFNLIFNNCTIKNNRAIFIEFEAAISKVVSSTPSIQINNCIFSDIQKDREEVFSKGAFFFAYNTVLSINNSFFENIDIKENIPLIYGEDLNLKIKNTTFDNCFSNYNYLFHTGNTVVVENSLFNKTCSLFYNIKSNYELSNTIFKNIKSKSSIPSIIDSKYSKIKVYNSEFYNLSITSSLFNEEAILLLKDIKIKDIILNSKALIHSSYNNCIIYNLVAENVKYSGDMNYSSLILYGSWGEKNKLELSNLNINKVYTNGPLIKIIGDVNELNLNDSTFKNINSYSPIIDISSAKSHVTITNINFSNNTNYNKYSCGNIRFQNNISLSILNSKFNNNYNEGNGSTICLKNVLSTDLYLASNEFYRNTAKNGGAIYFLNSPTTENYKESIIFEKNIFYENYAKNFGGVLYSEYNNLNVAIFKNNKFLFNKAGVMGAAIYIPFLENKPISLTNNRFENNTVLSYDDNFSSKPSYITLDTKVKDIKNLYSGEYFKLKFSLYNDFNNLVIDRVKYYSLLTLKLTVIKKDNMINTIELNADIDNKNKKNNYYLLGNSGTFINGICEMNYLQLFANPSTYIITPIIENYNDEINFKFSSIEINIKECSKYQIKMIDKNNIQYCEEPKCKENCPVDISAICIPYSNELVNDISKNRCVCLPGWKGENCTDKDFVSYEYV</sequence>
<keyword evidence="4" id="KW-1185">Reference proteome</keyword>
<feature type="domain" description="EGF-like" evidence="1 2">
    <location>
        <begin position="787"/>
        <end position="798"/>
    </location>
</feature>
<reference evidence="3 4" key="1">
    <citation type="submission" date="2016-08" db="EMBL/GenBank/DDBJ databases">
        <title>Genomes of anaerobic fungi encode conserved fungal cellulosomes for biomass hydrolysis.</title>
        <authorList>
            <consortium name="DOE Joint Genome Institute"/>
            <person name="Haitjema C.H."/>
            <person name="Gilmore S.P."/>
            <person name="Henske J.K."/>
            <person name="Solomon K.V."/>
            <person name="De Groot R."/>
            <person name="Kuo A."/>
            <person name="Mondo S.J."/>
            <person name="Salamov A.A."/>
            <person name="Labutti K."/>
            <person name="Zhao Z."/>
            <person name="Chiniquy J."/>
            <person name="Barry K."/>
            <person name="Brewer H.M."/>
            <person name="Purvine S.O."/>
            <person name="Wright A.T."/>
            <person name="Boxma B."/>
            <person name="Van Alen T."/>
            <person name="Hackstein J.H."/>
            <person name="Baker S.E."/>
            <person name="Grigoriev I.V."/>
            <person name="O'Malley M.A."/>
        </authorList>
    </citation>
    <scope>NUCLEOTIDE SEQUENCE [LARGE SCALE GENOMIC DNA]</scope>
    <source>
        <strain evidence="4">finn</strain>
    </source>
</reference>
<organism evidence="3 4">
    <name type="scientific">Piromyces finnis</name>
    <dbReference type="NCBI Taxonomy" id="1754191"/>
    <lineage>
        <taxon>Eukaryota</taxon>
        <taxon>Fungi</taxon>
        <taxon>Fungi incertae sedis</taxon>
        <taxon>Chytridiomycota</taxon>
        <taxon>Chytridiomycota incertae sedis</taxon>
        <taxon>Neocallimastigomycetes</taxon>
        <taxon>Neocallimastigales</taxon>
        <taxon>Neocallimastigaceae</taxon>
        <taxon>Piromyces</taxon>
    </lineage>
</organism>
<reference evidence="3 4" key="2">
    <citation type="submission" date="2016-08" db="EMBL/GenBank/DDBJ databases">
        <title>Pervasive Adenine N6-methylation of Active Genes in Fungi.</title>
        <authorList>
            <consortium name="DOE Joint Genome Institute"/>
            <person name="Mondo S.J."/>
            <person name="Dannebaum R.O."/>
            <person name="Kuo R.C."/>
            <person name="Labutti K."/>
            <person name="Haridas S."/>
            <person name="Kuo A."/>
            <person name="Salamov A."/>
            <person name="Ahrendt S.R."/>
            <person name="Lipzen A."/>
            <person name="Sullivan W."/>
            <person name="Andreopoulos W.B."/>
            <person name="Clum A."/>
            <person name="Lindquist E."/>
            <person name="Daum C."/>
            <person name="Ramamoorthy G.K."/>
            <person name="Gryganskyi A."/>
            <person name="Culley D."/>
            <person name="Magnuson J.K."/>
            <person name="James T.Y."/>
            <person name="O'Malley M.A."/>
            <person name="Stajich J.E."/>
            <person name="Spatafora J.W."/>
            <person name="Visel A."/>
            <person name="Grigoriev I.V."/>
        </authorList>
    </citation>
    <scope>NUCLEOTIDE SEQUENCE [LARGE SCALE GENOMIC DNA]</scope>
    <source>
        <strain evidence="4">finn</strain>
    </source>
</reference>
<dbReference type="OrthoDB" id="2159603at2759"/>
<dbReference type="PROSITE" id="PS01186">
    <property type="entry name" value="EGF_2"/>
    <property type="match status" value="1"/>
</dbReference>
<evidence type="ECO:0000313" key="3">
    <source>
        <dbReference type="EMBL" id="ORX53799.1"/>
    </source>
</evidence>
<protein>
    <recommendedName>
        <fullName evidence="1 2">EGF-like domain-containing protein</fullName>
    </recommendedName>
</protein>
<gene>
    <name evidence="3" type="ORF">BCR36DRAFT_396482</name>
</gene>
<dbReference type="InterPro" id="IPR000742">
    <property type="entry name" value="EGF"/>
</dbReference>
<dbReference type="EMBL" id="MCFH01000012">
    <property type="protein sequence ID" value="ORX53799.1"/>
    <property type="molecule type" value="Genomic_DNA"/>
</dbReference>
<dbReference type="AlphaFoldDB" id="A0A1Y1VE40"/>
<accession>A0A1Y1VE40</accession>
<comment type="caution">
    <text evidence="3">The sequence shown here is derived from an EMBL/GenBank/DDBJ whole genome shotgun (WGS) entry which is preliminary data.</text>
</comment>
<evidence type="ECO:0000313" key="4">
    <source>
        <dbReference type="Proteomes" id="UP000193719"/>
    </source>
</evidence>
<dbReference type="SUPFAM" id="SSF51126">
    <property type="entry name" value="Pectin lyase-like"/>
    <property type="match status" value="2"/>
</dbReference>
<dbReference type="Proteomes" id="UP000193719">
    <property type="component" value="Unassembled WGS sequence"/>
</dbReference>
<evidence type="ECO:0000259" key="2">
    <source>
        <dbReference type="PROSITE" id="PS01186"/>
    </source>
</evidence>
<dbReference type="PANTHER" id="PTHR32158">
    <property type="entry name" value="RING-TYPE DOMAIN-CONTAINING PROTEIN"/>
    <property type="match status" value="1"/>
</dbReference>
<proteinExistence type="predicted"/>
<dbReference type="InterPro" id="IPR011050">
    <property type="entry name" value="Pectin_lyase_fold/virulence"/>
</dbReference>
<name>A0A1Y1VE40_9FUNG</name>